<dbReference type="STRING" id="349124.Hhal_1971"/>
<gene>
    <name evidence="3" type="ordered locus">Hhal_1971</name>
</gene>
<dbReference type="SUPFAM" id="SSF52833">
    <property type="entry name" value="Thioredoxin-like"/>
    <property type="match status" value="1"/>
</dbReference>
<keyword evidence="4" id="KW-1185">Reference proteome</keyword>
<dbReference type="PROSITE" id="PS51354">
    <property type="entry name" value="GLUTAREDOXIN_2"/>
    <property type="match status" value="1"/>
</dbReference>
<dbReference type="HOGENOM" id="CLU_099046_0_0_6"/>
<reference evidence="3 4" key="2">
    <citation type="journal article" date="2013" name="Stand. Genomic Sci.">
        <title>Complete genome sequence of Halorhodospira halophila SL1.</title>
        <authorList>
            <person name="Challacombe J.F."/>
            <person name="Majid S."/>
            <person name="Deole R."/>
            <person name="Brettin T.S."/>
            <person name="Bruce D."/>
            <person name="Delano S.F."/>
            <person name="Detter J.C."/>
            <person name="Gleasner C.D."/>
            <person name="Han C.S."/>
            <person name="Misra M."/>
            <person name="Reitenga K.G."/>
            <person name="Mikhailova N."/>
            <person name="Woyke T."/>
            <person name="Pitluck S."/>
            <person name="Nolan M."/>
            <person name="Land M.L."/>
            <person name="Saunders E."/>
            <person name="Tapia R."/>
            <person name="Lapidus A."/>
            <person name="Ivanova N."/>
            <person name="Hoff W.D."/>
        </authorList>
    </citation>
    <scope>NUCLEOTIDE SEQUENCE [LARGE SCALE GENOMIC DNA]</scope>
    <source>
        <strain evidence="4">DSM 244 / SL1</strain>
    </source>
</reference>
<proteinExistence type="predicted"/>
<feature type="transmembrane region" description="Helical" evidence="1">
    <location>
        <begin position="234"/>
        <end position="252"/>
    </location>
</feature>
<evidence type="ECO:0000313" key="3">
    <source>
        <dbReference type="EMBL" id="ABM62735.1"/>
    </source>
</evidence>
<dbReference type="SMR" id="A1WYH3"/>
<sequence>MAEEWTGQQGGHGDDPALARELSSATVVIFRSGLTDTRSVVRALHRRGVDYREVEMPMGSAQMRDRFHQLQEMTGWRSLPQIFVHGAFVGGPDELLEHPVIGDEAPAAARAERPGRVLGYAGLVPFVLGLLLAAVAPAALHEQAVAATLVYGAAILSFLGGVHWGVALLRDQRPWSVMAGGVLPALVGWLGAGLGVGGAPAGGALLLAAGFAAWYGYERLADPGTGFPPWYRQLRGRLTAVVCAVLLLLALIA</sequence>
<organism evidence="3 4">
    <name type="scientific">Halorhodospira halophila (strain DSM 244 / SL1)</name>
    <name type="common">Ectothiorhodospira halophila (strain DSM 244 / SL1)</name>
    <dbReference type="NCBI Taxonomy" id="349124"/>
    <lineage>
        <taxon>Bacteria</taxon>
        <taxon>Pseudomonadati</taxon>
        <taxon>Pseudomonadota</taxon>
        <taxon>Gammaproteobacteria</taxon>
        <taxon>Chromatiales</taxon>
        <taxon>Ectothiorhodospiraceae</taxon>
        <taxon>Halorhodospira</taxon>
    </lineage>
</organism>
<keyword evidence="1" id="KW-0472">Membrane</keyword>
<dbReference type="Pfam" id="PF11911">
    <property type="entry name" value="DUF3429"/>
    <property type="match status" value="1"/>
</dbReference>
<protein>
    <submittedName>
        <fullName evidence="3">Glutaredoxin</fullName>
    </submittedName>
</protein>
<dbReference type="InterPro" id="IPR021836">
    <property type="entry name" value="DUF3429"/>
</dbReference>
<dbReference type="InterPro" id="IPR002109">
    <property type="entry name" value="Glutaredoxin"/>
</dbReference>
<dbReference type="InterPro" id="IPR036249">
    <property type="entry name" value="Thioredoxin-like_sf"/>
</dbReference>
<dbReference type="EMBL" id="CP000544">
    <property type="protein sequence ID" value="ABM62735.1"/>
    <property type="molecule type" value="Genomic_DNA"/>
</dbReference>
<dbReference type="Pfam" id="PF00462">
    <property type="entry name" value="Glutaredoxin"/>
    <property type="match status" value="1"/>
</dbReference>
<dbReference type="AlphaFoldDB" id="A1WYH3"/>
<dbReference type="RefSeq" id="WP_011814757.1">
    <property type="nucleotide sequence ID" value="NC_008789.1"/>
</dbReference>
<evidence type="ECO:0000313" key="4">
    <source>
        <dbReference type="Proteomes" id="UP000000647"/>
    </source>
</evidence>
<dbReference type="Gene3D" id="3.40.30.10">
    <property type="entry name" value="Glutaredoxin"/>
    <property type="match status" value="1"/>
</dbReference>
<name>A1WYH3_HALHL</name>
<feature type="transmembrane region" description="Helical" evidence="1">
    <location>
        <begin position="146"/>
        <end position="169"/>
    </location>
</feature>
<feature type="transmembrane region" description="Helical" evidence="1">
    <location>
        <begin position="117"/>
        <end position="140"/>
    </location>
</feature>
<dbReference type="CDD" id="cd02066">
    <property type="entry name" value="GRX_family"/>
    <property type="match status" value="1"/>
</dbReference>
<keyword evidence="1" id="KW-1133">Transmembrane helix</keyword>
<dbReference type="eggNOG" id="COG0278">
    <property type="taxonomic scope" value="Bacteria"/>
</dbReference>
<evidence type="ECO:0000259" key="2">
    <source>
        <dbReference type="Pfam" id="PF00462"/>
    </source>
</evidence>
<keyword evidence="1" id="KW-0812">Transmembrane</keyword>
<dbReference type="Proteomes" id="UP000000647">
    <property type="component" value="Chromosome"/>
</dbReference>
<feature type="domain" description="Glutaredoxin" evidence="2">
    <location>
        <begin position="38"/>
        <end position="89"/>
    </location>
</feature>
<dbReference type="PANTHER" id="PTHR15887:SF1">
    <property type="entry name" value="TRANSMEMBRANE PROTEIN 69"/>
    <property type="match status" value="1"/>
</dbReference>
<feature type="transmembrane region" description="Helical" evidence="1">
    <location>
        <begin position="181"/>
        <end position="214"/>
    </location>
</feature>
<accession>A1WYH3</accession>
<reference evidence="4" key="1">
    <citation type="submission" date="2006-12" db="EMBL/GenBank/DDBJ databases">
        <title>Complete sequence of Halorhodospira halophila SL1.</title>
        <authorList>
            <consortium name="US DOE Joint Genome Institute"/>
            <person name="Copeland A."/>
            <person name="Lucas S."/>
            <person name="Lapidus A."/>
            <person name="Barry K."/>
            <person name="Detter J.C."/>
            <person name="Glavina del Rio T."/>
            <person name="Hammon N."/>
            <person name="Israni S."/>
            <person name="Dalin E."/>
            <person name="Tice H."/>
            <person name="Pitluck S."/>
            <person name="Saunders E."/>
            <person name="Brettin T."/>
            <person name="Bruce D."/>
            <person name="Han C."/>
            <person name="Tapia R."/>
            <person name="Schmutz J."/>
            <person name="Larimer F."/>
            <person name="Land M."/>
            <person name="Hauser L."/>
            <person name="Kyrpides N."/>
            <person name="Mikhailova N."/>
            <person name="Hoff W."/>
            <person name="Richardson P."/>
        </authorList>
    </citation>
    <scope>NUCLEOTIDE SEQUENCE [LARGE SCALE GENOMIC DNA]</scope>
    <source>
        <strain evidence="4">DSM 244 / SL1</strain>
    </source>
</reference>
<dbReference type="KEGG" id="hha:Hhal_1971"/>
<dbReference type="PANTHER" id="PTHR15887">
    <property type="entry name" value="TRANSMEMBRANE PROTEIN 69"/>
    <property type="match status" value="1"/>
</dbReference>
<evidence type="ECO:0000256" key="1">
    <source>
        <dbReference type="SAM" id="Phobius"/>
    </source>
</evidence>